<proteinExistence type="predicted"/>
<dbReference type="EMBL" id="CAJJDP010000106">
    <property type="protein sequence ID" value="CAD8194480.1"/>
    <property type="molecule type" value="Genomic_DNA"/>
</dbReference>
<evidence type="ECO:0000313" key="1">
    <source>
        <dbReference type="EMBL" id="CAD8194480.1"/>
    </source>
</evidence>
<protein>
    <submittedName>
        <fullName evidence="1">Uncharacterized protein</fullName>
    </submittedName>
</protein>
<keyword evidence="2" id="KW-1185">Reference proteome</keyword>
<dbReference type="AlphaFoldDB" id="A0A8S1X1G7"/>
<evidence type="ECO:0000313" key="2">
    <source>
        <dbReference type="Proteomes" id="UP000683925"/>
    </source>
</evidence>
<comment type="caution">
    <text evidence="1">The sequence shown here is derived from an EMBL/GenBank/DDBJ whole genome shotgun (WGS) entry which is preliminary data.</text>
</comment>
<gene>
    <name evidence="1" type="ORF">POCTA_138.1.T1060261</name>
</gene>
<name>A0A8S1X1G7_PAROT</name>
<organism evidence="1 2">
    <name type="scientific">Paramecium octaurelia</name>
    <dbReference type="NCBI Taxonomy" id="43137"/>
    <lineage>
        <taxon>Eukaryota</taxon>
        <taxon>Sar</taxon>
        <taxon>Alveolata</taxon>
        <taxon>Ciliophora</taxon>
        <taxon>Intramacronucleata</taxon>
        <taxon>Oligohymenophorea</taxon>
        <taxon>Peniculida</taxon>
        <taxon>Parameciidae</taxon>
        <taxon>Paramecium</taxon>
    </lineage>
</organism>
<accession>A0A8S1X1G7</accession>
<dbReference type="Proteomes" id="UP000683925">
    <property type="component" value="Unassembled WGS sequence"/>
</dbReference>
<sequence>MEQKLNTKKIDIQCNLNKHIQKYLAVQTIACNSFDTFGNINFIVKKPDLIGNILSTYLEELKHEI</sequence>
<reference evidence="1" key="1">
    <citation type="submission" date="2021-01" db="EMBL/GenBank/DDBJ databases">
        <authorList>
            <consortium name="Genoscope - CEA"/>
            <person name="William W."/>
        </authorList>
    </citation>
    <scope>NUCLEOTIDE SEQUENCE</scope>
</reference>